<keyword evidence="1" id="KW-0472">Membrane</keyword>
<dbReference type="Proteomes" id="UP000196205">
    <property type="component" value="Chromosome"/>
</dbReference>
<gene>
    <name evidence="2" type="ORF">S1001342_02412</name>
</gene>
<name>A0A1Y0Y5H1_ACEPA</name>
<keyword evidence="1" id="KW-1133">Transmembrane helix</keyword>
<keyword evidence="1" id="KW-0812">Transmembrane</keyword>
<feature type="transmembrane region" description="Helical" evidence="1">
    <location>
        <begin position="25"/>
        <end position="46"/>
    </location>
</feature>
<evidence type="ECO:0000313" key="2">
    <source>
        <dbReference type="EMBL" id="ARW48711.1"/>
    </source>
</evidence>
<organism evidence="2 3">
    <name type="scientific">Acetobacter pasteurianus subsp. pasteurianus</name>
    <dbReference type="NCBI Taxonomy" id="481145"/>
    <lineage>
        <taxon>Bacteria</taxon>
        <taxon>Pseudomonadati</taxon>
        <taxon>Pseudomonadota</taxon>
        <taxon>Alphaproteobacteria</taxon>
        <taxon>Acetobacterales</taxon>
        <taxon>Acetobacteraceae</taxon>
        <taxon>Acetobacter</taxon>
    </lineage>
</organism>
<proteinExistence type="predicted"/>
<dbReference type="EMBL" id="CP021509">
    <property type="protein sequence ID" value="ARW48711.1"/>
    <property type="molecule type" value="Genomic_DNA"/>
</dbReference>
<evidence type="ECO:0000256" key="1">
    <source>
        <dbReference type="SAM" id="Phobius"/>
    </source>
</evidence>
<accession>A0A1Y0Y5H1</accession>
<protein>
    <submittedName>
        <fullName evidence="2">Uncharacterized protein</fullName>
    </submittedName>
</protein>
<dbReference type="AlphaFoldDB" id="A0A1Y0Y5H1"/>
<sequence>MTNFHKTNHAAPKGACQPNVVRVKILPIVLVAGVMILGFEIAQQAFSELHARKMKKIRRREEPINGWAASNFRPDWVLRLYYASGAWKVVWWMSNPRAMCLRLRYEVLYAALWFVWANPHGRKIVKSRKQRLNLTEKALERLIEIVNSTEGQP</sequence>
<reference evidence="2 3" key="1">
    <citation type="submission" date="2017-05" db="EMBL/GenBank/DDBJ databases">
        <title>Genome sequence of Acetobacter pasteurianus subsp. pasteurianus strain SRCM101342.</title>
        <authorList>
            <person name="Cho S.H."/>
        </authorList>
    </citation>
    <scope>NUCLEOTIDE SEQUENCE [LARGE SCALE GENOMIC DNA]</scope>
    <source>
        <strain evidence="2 3">SRCM101342</strain>
    </source>
</reference>
<evidence type="ECO:0000313" key="3">
    <source>
        <dbReference type="Proteomes" id="UP000196205"/>
    </source>
</evidence>
<dbReference type="RefSeq" id="WP_087652021.1">
    <property type="nucleotide sequence ID" value="NZ_CP021509.1"/>
</dbReference>